<reference evidence="4" key="1">
    <citation type="journal article" date="2013" name="J. Plant Res.">
        <title>Effect of fungi and light on seed germination of three Opuntia species from semiarid lands of central Mexico.</title>
        <authorList>
            <person name="Delgado-Sanchez P."/>
            <person name="Jimenez-Bremont J.F."/>
            <person name="Guerrero-Gonzalez Mde L."/>
            <person name="Flores J."/>
        </authorList>
    </citation>
    <scope>NUCLEOTIDE SEQUENCE</scope>
    <source>
        <tissue evidence="4">Cladode</tissue>
    </source>
</reference>
<feature type="region of interest" description="Disordered" evidence="1">
    <location>
        <begin position="58"/>
        <end position="80"/>
    </location>
</feature>
<evidence type="ECO:0000313" key="4">
    <source>
        <dbReference type="EMBL" id="MBA4672255.1"/>
    </source>
</evidence>
<protein>
    <submittedName>
        <fullName evidence="4">Uncharacterized protein</fullName>
    </submittedName>
</protein>
<dbReference type="AlphaFoldDB" id="A0A7C9ARP8"/>
<proteinExistence type="predicted"/>
<feature type="compositionally biased region" description="Pro residues" evidence="1">
    <location>
        <begin position="66"/>
        <end position="77"/>
    </location>
</feature>
<evidence type="ECO:0000256" key="2">
    <source>
        <dbReference type="SAM" id="Phobius"/>
    </source>
</evidence>
<organism evidence="4">
    <name type="scientific">Opuntia streptacantha</name>
    <name type="common">Prickly pear cactus</name>
    <name type="synonym">Opuntia cardona</name>
    <dbReference type="NCBI Taxonomy" id="393608"/>
    <lineage>
        <taxon>Eukaryota</taxon>
        <taxon>Viridiplantae</taxon>
        <taxon>Streptophyta</taxon>
        <taxon>Embryophyta</taxon>
        <taxon>Tracheophyta</taxon>
        <taxon>Spermatophyta</taxon>
        <taxon>Magnoliopsida</taxon>
        <taxon>eudicotyledons</taxon>
        <taxon>Gunneridae</taxon>
        <taxon>Pentapetalae</taxon>
        <taxon>Caryophyllales</taxon>
        <taxon>Cactineae</taxon>
        <taxon>Cactaceae</taxon>
        <taxon>Opuntioideae</taxon>
        <taxon>Opuntia</taxon>
    </lineage>
</organism>
<keyword evidence="2" id="KW-0812">Transmembrane</keyword>
<reference evidence="4" key="2">
    <citation type="submission" date="2020-07" db="EMBL/GenBank/DDBJ databases">
        <authorList>
            <person name="Vera ALvarez R."/>
            <person name="Arias-Moreno D.M."/>
            <person name="Jimenez-Jacinto V."/>
            <person name="Jimenez-Bremont J.F."/>
            <person name="Swaminathan K."/>
            <person name="Moose S.P."/>
            <person name="Guerrero-Gonzalez M.L."/>
            <person name="Marino-Ramirez L."/>
            <person name="Landsman D."/>
            <person name="Rodriguez-Kessler M."/>
            <person name="Delgado-Sanchez P."/>
        </authorList>
    </citation>
    <scope>NUCLEOTIDE SEQUENCE</scope>
    <source>
        <tissue evidence="4">Cladode</tissue>
    </source>
</reference>
<feature type="chain" id="PRO_5028055303" evidence="3">
    <location>
        <begin position="25"/>
        <end position="109"/>
    </location>
</feature>
<feature type="transmembrane region" description="Helical" evidence="2">
    <location>
        <begin position="86"/>
        <end position="105"/>
    </location>
</feature>
<keyword evidence="2" id="KW-0472">Membrane</keyword>
<dbReference type="EMBL" id="GISG01254720">
    <property type="protein sequence ID" value="MBA4672255.1"/>
    <property type="molecule type" value="Transcribed_RNA"/>
</dbReference>
<sequence>MLLWFLWCWEFYVGYIIHKDRVEAIEKTKGIKRPPTLQRKMSTEEGMSPTRQMTIVREEDALRTHPQPPPPPSPPPAVQSLEPGPGMWLFTLLQLACLWVGHVLFCNAT</sequence>
<evidence type="ECO:0000256" key="3">
    <source>
        <dbReference type="SAM" id="SignalP"/>
    </source>
</evidence>
<keyword evidence="2" id="KW-1133">Transmembrane helix</keyword>
<evidence type="ECO:0000256" key="1">
    <source>
        <dbReference type="SAM" id="MobiDB-lite"/>
    </source>
</evidence>
<feature type="signal peptide" evidence="3">
    <location>
        <begin position="1"/>
        <end position="24"/>
    </location>
</feature>
<accession>A0A7C9ARP8</accession>
<keyword evidence="3" id="KW-0732">Signal</keyword>
<feature type="region of interest" description="Disordered" evidence="1">
    <location>
        <begin position="33"/>
        <end position="52"/>
    </location>
</feature>
<name>A0A7C9ARP8_OPUST</name>